<dbReference type="Proteomes" id="UP000789706">
    <property type="component" value="Unassembled WGS sequence"/>
</dbReference>
<evidence type="ECO:0000256" key="2">
    <source>
        <dbReference type="SAM" id="MobiDB-lite"/>
    </source>
</evidence>
<dbReference type="CDD" id="cd00303">
    <property type="entry name" value="retropepsin_like"/>
    <property type="match status" value="1"/>
</dbReference>
<keyword evidence="1" id="KW-0175">Coiled coil</keyword>
<protein>
    <submittedName>
        <fullName evidence="3">1027_t:CDS:1</fullName>
    </submittedName>
</protein>
<feature type="compositionally biased region" description="Polar residues" evidence="2">
    <location>
        <begin position="16"/>
        <end position="27"/>
    </location>
</feature>
<reference evidence="3" key="1">
    <citation type="submission" date="2021-06" db="EMBL/GenBank/DDBJ databases">
        <authorList>
            <person name="Kallberg Y."/>
            <person name="Tangrot J."/>
            <person name="Rosling A."/>
        </authorList>
    </citation>
    <scope>NUCLEOTIDE SEQUENCE</scope>
    <source>
        <strain evidence="3">AZ414A</strain>
    </source>
</reference>
<accession>A0A9N8VAT1</accession>
<name>A0A9N8VAT1_9GLOM</name>
<sequence>MEKRKSSYELNCKNCGGSNHNSRICNKSSRRRTPSREGSRERKRHRPYSPERNWEVKKTEKEELIPTENIQSIKFAPSILKEGQGQRIVFDSILRTKPYLTAEVQILQNTKKEEKVENLIQNYYIYYQKITEQELNGFQTGPEARDLKRIYNEIYLRKILGEYGTKEFHCCKCKGLMDIHELRNCKREGEDPRITYACEVCENGKETWYDINKWEIVRHVQKMGIKNNWSWKCGCNPRSIETHFGGNERTTRQHCCKCKTIAKEDKLTFRLCGKAKFQTCEDSENEEKLELGEEIPEEWERQKVVICDVCQGKFPRRRKQGGYSHEKNICDLECQVALAAATEAVRYTEIREEVRRRTEGTGKRFRNTREYSNNKTGIVRLAGLYFRKYREGELITDEQLRQAKEPREEDEWTHTGRGWTLEEEIRLNNIMRQMDESEPTEEFTQEMEQMERIIEETFHYEGERKKFKMDIKMGFCKECLMPRNEGKEYCEDCEIEYQEQEKGKGKEKATYAEVVKGQQIDKEIEKQEEWNEQNEAEGSKRILWADEKKIEIEQKELIIKEKEKEIERLNAQLKQQKRITEAQKDIIRRERLESVWEKKIRALIDSGASDSFVSEKLVEEMRIPVLIKEENVLVGGDNKLVIIGTAIIEGEIKEYTYHEERKEVGVNRHWKTEKEVGQNIEQIFFEDKTRKKGQEEEKPPKECKPKHKFWVHITCRIQVTTANDLGNPGEIRKDLEEEIRWDAIY</sequence>
<dbReference type="Gene3D" id="2.40.70.10">
    <property type="entry name" value="Acid Proteases"/>
    <property type="match status" value="1"/>
</dbReference>
<gene>
    <name evidence="3" type="ORF">DEBURN_LOCUS1430</name>
</gene>
<evidence type="ECO:0000313" key="4">
    <source>
        <dbReference type="Proteomes" id="UP000789706"/>
    </source>
</evidence>
<organism evidence="3 4">
    <name type="scientific">Diversispora eburnea</name>
    <dbReference type="NCBI Taxonomy" id="1213867"/>
    <lineage>
        <taxon>Eukaryota</taxon>
        <taxon>Fungi</taxon>
        <taxon>Fungi incertae sedis</taxon>
        <taxon>Mucoromycota</taxon>
        <taxon>Glomeromycotina</taxon>
        <taxon>Glomeromycetes</taxon>
        <taxon>Diversisporales</taxon>
        <taxon>Diversisporaceae</taxon>
        <taxon>Diversispora</taxon>
    </lineage>
</organism>
<dbReference type="EMBL" id="CAJVPK010000063">
    <property type="protein sequence ID" value="CAG8440920.1"/>
    <property type="molecule type" value="Genomic_DNA"/>
</dbReference>
<feature type="coiled-coil region" evidence="1">
    <location>
        <begin position="545"/>
        <end position="590"/>
    </location>
</feature>
<feature type="region of interest" description="Disordered" evidence="2">
    <location>
        <begin position="1"/>
        <end position="55"/>
    </location>
</feature>
<comment type="caution">
    <text evidence="3">The sequence shown here is derived from an EMBL/GenBank/DDBJ whole genome shotgun (WGS) entry which is preliminary data.</text>
</comment>
<dbReference type="AlphaFoldDB" id="A0A9N8VAT1"/>
<dbReference type="OrthoDB" id="778454at2759"/>
<evidence type="ECO:0000313" key="3">
    <source>
        <dbReference type="EMBL" id="CAG8440920.1"/>
    </source>
</evidence>
<evidence type="ECO:0000256" key="1">
    <source>
        <dbReference type="SAM" id="Coils"/>
    </source>
</evidence>
<keyword evidence="4" id="KW-1185">Reference proteome</keyword>
<proteinExistence type="predicted"/>
<dbReference type="InterPro" id="IPR021109">
    <property type="entry name" value="Peptidase_aspartic_dom_sf"/>
</dbReference>